<name>A0A4Y7JKT7_PAPSO</name>
<protein>
    <submittedName>
        <fullName evidence="1">Uncharacterized protein</fullName>
    </submittedName>
</protein>
<evidence type="ECO:0000313" key="1">
    <source>
        <dbReference type="EMBL" id="RZC61714.1"/>
    </source>
</evidence>
<reference evidence="1 2" key="1">
    <citation type="journal article" date="2018" name="Science">
        <title>The opium poppy genome and morphinan production.</title>
        <authorList>
            <person name="Guo L."/>
            <person name="Winzer T."/>
            <person name="Yang X."/>
            <person name="Li Y."/>
            <person name="Ning Z."/>
            <person name="He Z."/>
            <person name="Teodor R."/>
            <person name="Lu Y."/>
            <person name="Bowser T.A."/>
            <person name="Graham I.A."/>
            <person name="Ye K."/>
        </authorList>
    </citation>
    <scope>NUCLEOTIDE SEQUENCE [LARGE SCALE GENOMIC DNA]</scope>
    <source>
        <strain evidence="2">cv. HN1</strain>
        <tissue evidence="1">Leaves</tissue>
    </source>
</reference>
<dbReference type="Proteomes" id="UP000316621">
    <property type="component" value="Chromosome 5"/>
</dbReference>
<sequence length="89" mass="10494">MPMSVYILNHQECGETAGYLQDSMLGSWIRIDFHEIFYAASCPHSGFLAFSLPWDQYSKTDQALRRCIIKPQVYWGLHMKRDKESRTYK</sequence>
<accession>A0A4Y7JKT7</accession>
<dbReference type="EMBL" id="CM010719">
    <property type="protein sequence ID" value="RZC61714.1"/>
    <property type="molecule type" value="Genomic_DNA"/>
</dbReference>
<evidence type="ECO:0000313" key="2">
    <source>
        <dbReference type="Proteomes" id="UP000316621"/>
    </source>
</evidence>
<proteinExistence type="predicted"/>
<organism evidence="1 2">
    <name type="scientific">Papaver somniferum</name>
    <name type="common">Opium poppy</name>
    <dbReference type="NCBI Taxonomy" id="3469"/>
    <lineage>
        <taxon>Eukaryota</taxon>
        <taxon>Viridiplantae</taxon>
        <taxon>Streptophyta</taxon>
        <taxon>Embryophyta</taxon>
        <taxon>Tracheophyta</taxon>
        <taxon>Spermatophyta</taxon>
        <taxon>Magnoliopsida</taxon>
        <taxon>Ranunculales</taxon>
        <taxon>Papaveraceae</taxon>
        <taxon>Papaveroideae</taxon>
        <taxon>Papaver</taxon>
    </lineage>
</organism>
<gene>
    <name evidence="1" type="ORF">C5167_023464</name>
</gene>
<dbReference type="AlphaFoldDB" id="A0A4Y7JKT7"/>
<dbReference type="Gramene" id="RZC61714">
    <property type="protein sequence ID" value="RZC61714"/>
    <property type="gene ID" value="C5167_023464"/>
</dbReference>
<keyword evidence="2" id="KW-1185">Reference proteome</keyword>